<evidence type="ECO:0000313" key="3">
    <source>
        <dbReference type="EMBL" id="MBM7690611.1"/>
    </source>
</evidence>
<dbReference type="EMBL" id="JAFBFI010000001">
    <property type="protein sequence ID" value="MBM7690611.1"/>
    <property type="molecule type" value="Genomic_DNA"/>
</dbReference>
<keyword evidence="4" id="KW-1185">Reference proteome</keyword>
<comment type="caution">
    <text evidence="3">The sequence shown here is derived from an EMBL/GenBank/DDBJ whole genome shotgun (WGS) entry which is preliminary data.</text>
</comment>
<reference evidence="3 4" key="1">
    <citation type="submission" date="2021-01" db="EMBL/GenBank/DDBJ databases">
        <title>Genomic Encyclopedia of Type Strains, Phase IV (KMG-IV): sequencing the most valuable type-strain genomes for metagenomic binning, comparative biology and taxonomic classification.</title>
        <authorList>
            <person name="Goeker M."/>
        </authorList>
    </citation>
    <scope>NUCLEOTIDE SEQUENCE [LARGE SCALE GENOMIC DNA]</scope>
    <source>
        <strain evidence="3 4">DSM 105482</strain>
    </source>
</reference>
<evidence type="ECO:0000313" key="4">
    <source>
        <dbReference type="Proteomes" id="UP000823486"/>
    </source>
</evidence>
<protein>
    <submittedName>
        <fullName evidence="3">Glucose/arabinose dehydrogenase</fullName>
    </submittedName>
</protein>
<gene>
    <name evidence="3" type="ORF">JOC77_000014</name>
</gene>
<feature type="chain" id="PRO_5047171900" evidence="1">
    <location>
        <begin position="23"/>
        <end position="362"/>
    </location>
</feature>
<dbReference type="InterPro" id="IPR011041">
    <property type="entry name" value="Quinoprot_gluc/sorb_DH_b-prop"/>
</dbReference>
<dbReference type="InterPro" id="IPR011042">
    <property type="entry name" value="6-blade_b-propeller_TolB-like"/>
</dbReference>
<dbReference type="SUPFAM" id="SSF50952">
    <property type="entry name" value="Soluble quinoprotein glucose dehydrogenase"/>
    <property type="match status" value="1"/>
</dbReference>
<keyword evidence="1" id="KW-0732">Signal</keyword>
<feature type="signal peptide" evidence="1">
    <location>
        <begin position="1"/>
        <end position="22"/>
    </location>
</feature>
<sequence>MKRILLAVVCGLLFLLSAGCSGNSGNKQPLTDNREPAETVIGPAAEKVADQLSIPWSIEKSGNTFYITERTGSIMKVENGVRTRQQVLISAALSRQPESGLLGFVLAPDFNTSKHAFVYYSYDRNGTTLNRAVAIKLQGNQWKEERILIDQIPSGNFHHGGRLKIGPDQKLYITTGEGYVTERAQDLNSLGGKILRMNLDGTIPADNPVKGSYVFSYGHRNPQGLAWTETGDLYSTEHGQSAHDEINLIKPGVNYGWPLIEGDKKRQGMEAPVFHTGSVTWAPSGSAIYKGKMYIAALRGEAVKEFDLETRKAKDVITGLGRIRDVRVEGDTLYFVTNNTDGRGTPRQGDDKLYRILLSEME</sequence>
<dbReference type="RefSeq" id="WP_204537311.1">
    <property type="nucleotide sequence ID" value="NZ_JAFBFI010000001.1"/>
</dbReference>
<dbReference type="PROSITE" id="PS51257">
    <property type="entry name" value="PROKAR_LIPOPROTEIN"/>
    <property type="match status" value="1"/>
</dbReference>
<dbReference type="InterPro" id="IPR012938">
    <property type="entry name" value="Glc/Sorbosone_DH"/>
</dbReference>
<proteinExistence type="predicted"/>
<name>A0ABS2QE95_9BACI</name>
<dbReference type="Pfam" id="PF07995">
    <property type="entry name" value="GSDH"/>
    <property type="match status" value="1"/>
</dbReference>
<organism evidence="3 4">
    <name type="scientific">Peribacillus deserti</name>
    <dbReference type="NCBI Taxonomy" id="673318"/>
    <lineage>
        <taxon>Bacteria</taxon>
        <taxon>Bacillati</taxon>
        <taxon>Bacillota</taxon>
        <taxon>Bacilli</taxon>
        <taxon>Bacillales</taxon>
        <taxon>Bacillaceae</taxon>
        <taxon>Peribacillus</taxon>
    </lineage>
</organism>
<dbReference type="PANTHER" id="PTHR19328">
    <property type="entry name" value="HEDGEHOG-INTERACTING PROTEIN"/>
    <property type="match status" value="1"/>
</dbReference>
<evidence type="ECO:0000259" key="2">
    <source>
        <dbReference type="Pfam" id="PF07995"/>
    </source>
</evidence>
<evidence type="ECO:0000256" key="1">
    <source>
        <dbReference type="SAM" id="SignalP"/>
    </source>
</evidence>
<dbReference type="Proteomes" id="UP000823486">
    <property type="component" value="Unassembled WGS sequence"/>
</dbReference>
<dbReference type="Gene3D" id="2.120.10.30">
    <property type="entry name" value="TolB, C-terminal domain"/>
    <property type="match status" value="1"/>
</dbReference>
<accession>A0ABS2QE95</accession>
<feature type="domain" description="Glucose/Sorbosone dehydrogenase" evidence="2">
    <location>
        <begin position="52"/>
        <end position="343"/>
    </location>
</feature>
<dbReference type="PANTHER" id="PTHR19328:SF13">
    <property type="entry name" value="HIPL1 PROTEIN"/>
    <property type="match status" value="1"/>
</dbReference>